<reference evidence="1" key="1">
    <citation type="submission" date="2014-09" db="EMBL/GenBank/DDBJ databases">
        <authorList>
            <person name="Magalhaes I.L.F."/>
            <person name="Oliveira U."/>
            <person name="Santos F.R."/>
            <person name="Vidigal T.H.D.A."/>
            <person name="Brescovit A.D."/>
            <person name="Santos A.J."/>
        </authorList>
    </citation>
    <scope>NUCLEOTIDE SEQUENCE</scope>
    <source>
        <tissue evidence="1">Shoot tissue taken approximately 20 cm above the soil surface</tissue>
    </source>
</reference>
<proteinExistence type="predicted"/>
<dbReference type="AlphaFoldDB" id="A0A0A8Y2G1"/>
<evidence type="ECO:0000313" key="1">
    <source>
        <dbReference type="EMBL" id="JAD17932.1"/>
    </source>
</evidence>
<sequence>MAGPALALTQSKMPHTHSELPLGFDLYNCHLLKCFFLPIHTVQELKESY</sequence>
<reference evidence="1" key="2">
    <citation type="journal article" date="2015" name="Data Brief">
        <title>Shoot transcriptome of the giant reed, Arundo donax.</title>
        <authorList>
            <person name="Barrero R.A."/>
            <person name="Guerrero F.D."/>
            <person name="Moolhuijzen P."/>
            <person name="Goolsby J.A."/>
            <person name="Tidwell J."/>
            <person name="Bellgard S.E."/>
            <person name="Bellgard M.I."/>
        </authorList>
    </citation>
    <scope>NUCLEOTIDE SEQUENCE</scope>
    <source>
        <tissue evidence="1">Shoot tissue taken approximately 20 cm above the soil surface</tissue>
    </source>
</reference>
<accession>A0A0A8Y2G1</accession>
<dbReference type="EMBL" id="GBRH01279963">
    <property type="protein sequence ID" value="JAD17932.1"/>
    <property type="molecule type" value="Transcribed_RNA"/>
</dbReference>
<organism evidence="1">
    <name type="scientific">Arundo donax</name>
    <name type="common">Giant reed</name>
    <name type="synonym">Donax arundinaceus</name>
    <dbReference type="NCBI Taxonomy" id="35708"/>
    <lineage>
        <taxon>Eukaryota</taxon>
        <taxon>Viridiplantae</taxon>
        <taxon>Streptophyta</taxon>
        <taxon>Embryophyta</taxon>
        <taxon>Tracheophyta</taxon>
        <taxon>Spermatophyta</taxon>
        <taxon>Magnoliopsida</taxon>
        <taxon>Liliopsida</taxon>
        <taxon>Poales</taxon>
        <taxon>Poaceae</taxon>
        <taxon>PACMAD clade</taxon>
        <taxon>Arundinoideae</taxon>
        <taxon>Arundineae</taxon>
        <taxon>Arundo</taxon>
    </lineage>
</organism>
<name>A0A0A8Y2G1_ARUDO</name>
<protein>
    <submittedName>
        <fullName evidence="1">Uncharacterized protein</fullName>
    </submittedName>
</protein>